<proteinExistence type="predicted"/>
<dbReference type="HOGENOM" id="CLU_140283_0_0_0"/>
<dbReference type="KEGG" id="sus:Acid_4636"/>
<dbReference type="eggNOG" id="COG2456">
    <property type="taxonomic scope" value="Bacteria"/>
</dbReference>
<keyword evidence="1" id="KW-0812">Transmembrane</keyword>
<organism evidence="2">
    <name type="scientific">Solibacter usitatus (strain Ellin6076)</name>
    <dbReference type="NCBI Taxonomy" id="234267"/>
    <lineage>
        <taxon>Bacteria</taxon>
        <taxon>Pseudomonadati</taxon>
        <taxon>Acidobacteriota</taxon>
        <taxon>Terriglobia</taxon>
        <taxon>Bryobacterales</taxon>
        <taxon>Solibacteraceae</taxon>
        <taxon>Candidatus Solibacter</taxon>
    </lineage>
</organism>
<evidence type="ECO:0008006" key="3">
    <source>
        <dbReference type="Google" id="ProtNLM"/>
    </source>
</evidence>
<evidence type="ECO:0000256" key="1">
    <source>
        <dbReference type="SAM" id="Phobius"/>
    </source>
</evidence>
<gene>
    <name evidence="2" type="ordered locus">Acid_4636</name>
</gene>
<dbReference type="InterPro" id="IPR019277">
    <property type="entry name" value="DUF2304"/>
</dbReference>
<dbReference type="Pfam" id="PF10066">
    <property type="entry name" value="DUF2304"/>
    <property type="match status" value="1"/>
</dbReference>
<protein>
    <recommendedName>
        <fullName evidence="3">DUF2304 domain-containing protein</fullName>
    </recommendedName>
</protein>
<reference evidence="2" key="1">
    <citation type="submission" date="2006-10" db="EMBL/GenBank/DDBJ databases">
        <title>Complete sequence of Solibacter usitatus Ellin6076.</title>
        <authorList>
            <consortium name="US DOE Joint Genome Institute"/>
            <person name="Copeland A."/>
            <person name="Lucas S."/>
            <person name="Lapidus A."/>
            <person name="Barry K."/>
            <person name="Detter J.C."/>
            <person name="Glavina del Rio T."/>
            <person name="Hammon N."/>
            <person name="Israni S."/>
            <person name="Dalin E."/>
            <person name="Tice H."/>
            <person name="Pitluck S."/>
            <person name="Thompson L.S."/>
            <person name="Brettin T."/>
            <person name="Bruce D."/>
            <person name="Han C."/>
            <person name="Tapia R."/>
            <person name="Gilna P."/>
            <person name="Schmutz J."/>
            <person name="Larimer F."/>
            <person name="Land M."/>
            <person name="Hauser L."/>
            <person name="Kyrpides N."/>
            <person name="Mikhailova N."/>
            <person name="Janssen P.H."/>
            <person name="Kuske C.R."/>
            <person name="Richardson P."/>
        </authorList>
    </citation>
    <scope>NUCLEOTIDE SEQUENCE</scope>
    <source>
        <strain evidence="2">Ellin6076</strain>
    </source>
</reference>
<keyword evidence="1" id="KW-0472">Membrane</keyword>
<keyword evidence="1" id="KW-1133">Transmembrane helix</keyword>
<dbReference type="InParanoid" id="Q01XM0"/>
<feature type="transmembrane region" description="Helical" evidence="1">
    <location>
        <begin position="6"/>
        <end position="21"/>
    </location>
</feature>
<feature type="transmembrane region" description="Helical" evidence="1">
    <location>
        <begin position="65"/>
        <end position="83"/>
    </location>
</feature>
<evidence type="ECO:0000313" key="2">
    <source>
        <dbReference type="EMBL" id="ABJ85595.1"/>
    </source>
</evidence>
<accession>Q01XM0</accession>
<feature type="transmembrane region" description="Helical" evidence="1">
    <location>
        <begin position="28"/>
        <end position="45"/>
    </location>
</feature>
<name>Q01XM0_SOLUE</name>
<dbReference type="EMBL" id="CP000473">
    <property type="protein sequence ID" value="ABJ85595.1"/>
    <property type="molecule type" value="Genomic_DNA"/>
</dbReference>
<dbReference type="AlphaFoldDB" id="Q01XM0"/>
<sequence length="115" mass="12432">MIPVQPILIAALVAVVLLYFSRLRTKIADGLIILVCFGCASLLVIRPNIANRIANLVGVGRGADLILYLALPGMLMMILLLFAKTRQLNAKLTAAVREYAIRDASGPQTRSGSRE</sequence>
<dbReference type="STRING" id="234267.Acid_4636"/>